<evidence type="ECO:0000256" key="2">
    <source>
        <dbReference type="ARBA" id="ARBA00022737"/>
    </source>
</evidence>
<dbReference type="PANTHER" id="PTHR24379">
    <property type="entry name" value="KRAB AND ZINC FINGER DOMAIN-CONTAINING"/>
    <property type="match status" value="1"/>
</dbReference>
<keyword evidence="2" id="KW-0677">Repeat</keyword>
<dbReference type="GO" id="GO:0008270">
    <property type="term" value="F:zinc ion binding"/>
    <property type="evidence" value="ECO:0007669"/>
    <property type="project" value="UniProtKB-KW"/>
</dbReference>
<dbReference type="Proteomes" id="UP000735302">
    <property type="component" value="Unassembled WGS sequence"/>
</dbReference>
<evidence type="ECO:0000256" key="1">
    <source>
        <dbReference type="ARBA" id="ARBA00022723"/>
    </source>
</evidence>
<feature type="domain" description="C2H2-type" evidence="6">
    <location>
        <begin position="76"/>
        <end position="104"/>
    </location>
</feature>
<keyword evidence="1" id="KW-0479">Metal-binding</keyword>
<dbReference type="Pfam" id="PF00096">
    <property type="entry name" value="zf-C2H2"/>
    <property type="match status" value="2"/>
</dbReference>
<organism evidence="7 8">
    <name type="scientific">Plakobranchus ocellatus</name>
    <dbReference type="NCBI Taxonomy" id="259542"/>
    <lineage>
        <taxon>Eukaryota</taxon>
        <taxon>Metazoa</taxon>
        <taxon>Spiralia</taxon>
        <taxon>Lophotrochozoa</taxon>
        <taxon>Mollusca</taxon>
        <taxon>Gastropoda</taxon>
        <taxon>Heterobranchia</taxon>
        <taxon>Euthyneura</taxon>
        <taxon>Panpulmonata</taxon>
        <taxon>Sacoglossa</taxon>
        <taxon>Placobranchoidea</taxon>
        <taxon>Plakobranchidae</taxon>
        <taxon>Plakobranchus</taxon>
    </lineage>
</organism>
<name>A0AAV3YDQ5_9GAST</name>
<dbReference type="InterPro" id="IPR036236">
    <property type="entry name" value="Znf_C2H2_sf"/>
</dbReference>
<keyword evidence="3 5" id="KW-0863">Zinc-finger</keyword>
<keyword evidence="8" id="KW-1185">Reference proteome</keyword>
<dbReference type="PANTHER" id="PTHR24379:SF121">
    <property type="entry name" value="C2H2-TYPE DOMAIN-CONTAINING PROTEIN"/>
    <property type="match status" value="1"/>
</dbReference>
<evidence type="ECO:0000256" key="5">
    <source>
        <dbReference type="PROSITE-ProRule" id="PRU00042"/>
    </source>
</evidence>
<dbReference type="InterPro" id="IPR013087">
    <property type="entry name" value="Znf_C2H2_type"/>
</dbReference>
<protein>
    <submittedName>
        <fullName evidence="7">Zinc finger protein 782</fullName>
    </submittedName>
</protein>
<reference evidence="7 8" key="1">
    <citation type="journal article" date="2021" name="Elife">
        <title>Chloroplast acquisition without the gene transfer in kleptoplastic sea slugs, Plakobranchus ocellatus.</title>
        <authorList>
            <person name="Maeda T."/>
            <person name="Takahashi S."/>
            <person name="Yoshida T."/>
            <person name="Shimamura S."/>
            <person name="Takaki Y."/>
            <person name="Nagai Y."/>
            <person name="Toyoda A."/>
            <person name="Suzuki Y."/>
            <person name="Arimoto A."/>
            <person name="Ishii H."/>
            <person name="Satoh N."/>
            <person name="Nishiyama T."/>
            <person name="Hasebe M."/>
            <person name="Maruyama T."/>
            <person name="Minagawa J."/>
            <person name="Obokata J."/>
            <person name="Shigenobu S."/>
        </authorList>
    </citation>
    <scope>NUCLEOTIDE SEQUENCE [LARGE SCALE GENOMIC DNA]</scope>
</reference>
<dbReference type="EMBL" id="BLXT01000825">
    <property type="protein sequence ID" value="GFN80577.1"/>
    <property type="molecule type" value="Genomic_DNA"/>
</dbReference>
<keyword evidence="4" id="KW-0862">Zinc</keyword>
<dbReference type="FunFam" id="3.30.160.60:FF:000446">
    <property type="entry name" value="Zinc finger protein"/>
    <property type="match status" value="1"/>
</dbReference>
<proteinExistence type="predicted"/>
<evidence type="ECO:0000313" key="8">
    <source>
        <dbReference type="Proteomes" id="UP000735302"/>
    </source>
</evidence>
<gene>
    <name evidence="7" type="ORF">PoB_000708300</name>
</gene>
<accession>A0AAV3YDQ5</accession>
<dbReference type="SMART" id="SM00355">
    <property type="entry name" value="ZnF_C2H2"/>
    <property type="match status" value="3"/>
</dbReference>
<sequence length="117" mass="13321">MKPSQSQKATSHTGGMNLGQLCPHCAMHFNTVFDLKTHISWVHGHLLPYRCKECGRGYNTSGGLHLHKKTHKGVFYRCPICLLRFVQKSSVKRHMINLHGDSHTPIERVHDFTNTFG</sequence>
<evidence type="ECO:0000256" key="4">
    <source>
        <dbReference type="ARBA" id="ARBA00022833"/>
    </source>
</evidence>
<dbReference type="SUPFAM" id="SSF57667">
    <property type="entry name" value="beta-beta-alpha zinc fingers"/>
    <property type="match status" value="1"/>
</dbReference>
<dbReference type="PROSITE" id="PS00028">
    <property type="entry name" value="ZINC_FINGER_C2H2_1"/>
    <property type="match status" value="2"/>
</dbReference>
<dbReference type="AlphaFoldDB" id="A0AAV3YDQ5"/>
<evidence type="ECO:0000256" key="3">
    <source>
        <dbReference type="ARBA" id="ARBA00022771"/>
    </source>
</evidence>
<evidence type="ECO:0000259" key="6">
    <source>
        <dbReference type="PROSITE" id="PS50157"/>
    </source>
</evidence>
<dbReference type="Gene3D" id="3.30.160.60">
    <property type="entry name" value="Classic Zinc Finger"/>
    <property type="match status" value="2"/>
</dbReference>
<feature type="domain" description="C2H2-type" evidence="6">
    <location>
        <begin position="49"/>
        <end position="73"/>
    </location>
</feature>
<evidence type="ECO:0000313" key="7">
    <source>
        <dbReference type="EMBL" id="GFN80577.1"/>
    </source>
</evidence>
<comment type="caution">
    <text evidence="7">The sequence shown here is derived from an EMBL/GenBank/DDBJ whole genome shotgun (WGS) entry which is preliminary data.</text>
</comment>
<dbReference type="PROSITE" id="PS50157">
    <property type="entry name" value="ZINC_FINGER_C2H2_2"/>
    <property type="match status" value="2"/>
</dbReference>